<dbReference type="GO" id="GO:0071897">
    <property type="term" value="P:DNA biosynthetic process"/>
    <property type="evidence" value="ECO:0007669"/>
    <property type="project" value="UniProtKB-ARBA"/>
</dbReference>
<dbReference type="EMBL" id="CAVLGL010000159">
    <property type="protein sequence ID" value="CAK1604000.1"/>
    <property type="molecule type" value="Genomic_DNA"/>
</dbReference>
<accession>A0AAV1MA01</accession>
<dbReference type="PANTHER" id="PTHR37984">
    <property type="entry name" value="PROTEIN CBG26694"/>
    <property type="match status" value="1"/>
</dbReference>
<reference evidence="2 3" key="1">
    <citation type="submission" date="2023-11" db="EMBL/GenBank/DDBJ databases">
        <authorList>
            <person name="Hedman E."/>
            <person name="Englund M."/>
            <person name="Stromberg M."/>
            <person name="Nyberg Akerstrom W."/>
            <person name="Nylinder S."/>
            <person name="Jareborg N."/>
            <person name="Kallberg Y."/>
            <person name="Kronander E."/>
        </authorList>
    </citation>
    <scope>NUCLEOTIDE SEQUENCE [LARGE SCALE GENOMIC DNA]</scope>
</reference>
<protein>
    <recommendedName>
        <fullName evidence="1">Reverse transcriptase domain-containing protein</fullName>
    </recommendedName>
</protein>
<name>A0AAV1MA01_9NEOP</name>
<dbReference type="Proteomes" id="UP001314205">
    <property type="component" value="Unassembled WGS sequence"/>
</dbReference>
<dbReference type="Gene3D" id="3.10.10.10">
    <property type="entry name" value="HIV Type 1 Reverse Transcriptase, subunit A, domain 1"/>
    <property type="match status" value="1"/>
</dbReference>
<dbReference type="InterPro" id="IPR050951">
    <property type="entry name" value="Retrovirus_Pol_polyprotein"/>
</dbReference>
<feature type="domain" description="Reverse transcriptase" evidence="1">
    <location>
        <begin position="1"/>
        <end position="146"/>
    </location>
</feature>
<evidence type="ECO:0000259" key="1">
    <source>
        <dbReference type="PROSITE" id="PS50878"/>
    </source>
</evidence>
<dbReference type="InterPro" id="IPR043128">
    <property type="entry name" value="Rev_trsase/Diguanyl_cyclase"/>
</dbReference>
<dbReference type="PROSITE" id="PS50878">
    <property type="entry name" value="RT_POL"/>
    <property type="match status" value="1"/>
</dbReference>
<dbReference type="InterPro" id="IPR043502">
    <property type="entry name" value="DNA/RNA_pol_sf"/>
</dbReference>
<gene>
    <name evidence="2" type="ORF">PARMNEM_LOCUS22285</name>
</gene>
<dbReference type="AlphaFoldDB" id="A0AAV1MA01"/>
<organism evidence="2 3">
    <name type="scientific">Parnassius mnemosyne</name>
    <name type="common">clouded apollo</name>
    <dbReference type="NCBI Taxonomy" id="213953"/>
    <lineage>
        <taxon>Eukaryota</taxon>
        <taxon>Metazoa</taxon>
        <taxon>Ecdysozoa</taxon>
        <taxon>Arthropoda</taxon>
        <taxon>Hexapoda</taxon>
        <taxon>Insecta</taxon>
        <taxon>Pterygota</taxon>
        <taxon>Neoptera</taxon>
        <taxon>Endopterygota</taxon>
        <taxon>Lepidoptera</taxon>
        <taxon>Glossata</taxon>
        <taxon>Ditrysia</taxon>
        <taxon>Papilionoidea</taxon>
        <taxon>Papilionidae</taxon>
        <taxon>Parnassiinae</taxon>
        <taxon>Parnassini</taxon>
        <taxon>Parnassius</taxon>
        <taxon>Driopa</taxon>
    </lineage>
</organism>
<sequence>MHRHEEGKRGEDHPLPTMNELLPKFKKAKYFSRLDINNAFYQLEIDKDSRYITTFSTSRGLFRYKRLMFGVSCAPEMFQKVLEKLLLGCEGTANFIDDIIIHGSDELEHDRRLDKVLRVWKENNVLLNQAKCNYKTNRIEFLGHQLTGKGVKPLDKYMKAIQSSKKSLQISKKCSFLGLVNYVGKWIPNLASLTEPLRKLIRLKLGKQNIADPISRLCESIHPVPFDNENYINAVVEYSRPIAVPLNEIDIASASDKGIAALKNGVFDNKWDECVNAYKAFQSEICFHGNIALRGSKIIIPKQLRERVLEAAHQSHI</sequence>
<dbReference type="InterPro" id="IPR000477">
    <property type="entry name" value="RT_dom"/>
</dbReference>
<dbReference type="Gene3D" id="3.30.70.270">
    <property type="match status" value="2"/>
</dbReference>
<evidence type="ECO:0000313" key="2">
    <source>
        <dbReference type="EMBL" id="CAK1604000.1"/>
    </source>
</evidence>
<dbReference type="Pfam" id="PF00078">
    <property type="entry name" value="RVT_1"/>
    <property type="match status" value="1"/>
</dbReference>
<keyword evidence="3" id="KW-1185">Reference proteome</keyword>
<evidence type="ECO:0000313" key="3">
    <source>
        <dbReference type="Proteomes" id="UP001314205"/>
    </source>
</evidence>
<dbReference type="SUPFAM" id="SSF56672">
    <property type="entry name" value="DNA/RNA polymerases"/>
    <property type="match status" value="1"/>
</dbReference>
<comment type="caution">
    <text evidence="2">The sequence shown here is derived from an EMBL/GenBank/DDBJ whole genome shotgun (WGS) entry which is preliminary data.</text>
</comment>
<dbReference type="PANTHER" id="PTHR37984:SF5">
    <property type="entry name" value="PROTEIN NYNRIN-LIKE"/>
    <property type="match status" value="1"/>
</dbReference>
<proteinExistence type="predicted"/>
<dbReference type="CDD" id="cd01647">
    <property type="entry name" value="RT_LTR"/>
    <property type="match status" value="1"/>
</dbReference>